<dbReference type="Gene3D" id="1.10.3720.10">
    <property type="entry name" value="MetI-like"/>
    <property type="match status" value="1"/>
</dbReference>
<dbReference type="InterPro" id="IPR045621">
    <property type="entry name" value="BPD_transp_1_N"/>
</dbReference>
<comment type="similarity">
    <text evidence="7">Belongs to the binding-protein-dependent transport system permease family.</text>
</comment>
<evidence type="ECO:0000259" key="8">
    <source>
        <dbReference type="PROSITE" id="PS50928"/>
    </source>
</evidence>
<dbReference type="PANTHER" id="PTHR43163:SF6">
    <property type="entry name" value="DIPEPTIDE TRANSPORT SYSTEM PERMEASE PROTEIN DPPB-RELATED"/>
    <property type="match status" value="1"/>
</dbReference>
<protein>
    <submittedName>
        <fullName evidence="9">ABC transporter permease</fullName>
    </submittedName>
</protein>
<evidence type="ECO:0000256" key="4">
    <source>
        <dbReference type="ARBA" id="ARBA00022692"/>
    </source>
</evidence>
<dbReference type="PANTHER" id="PTHR43163">
    <property type="entry name" value="DIPEPTIDE TRANSPORT SYSTEM PERMEASE PROTEIN DPPB-RELATED"/>
    <property type="match status" value="1"/>
</dbReference>
<reference evidence="9 10" key="1">
    <citation type="submission" date="2019-01" db="EMBL/GenBank/DDBJ databases">
        <title>Nocardioides guangzhouensis sp. nov., an actinobacterium isolated from soil.</title>
        <authorList>
            <person name="Fu Y."/>
            <person name="Cai Y."/>
            <person name="Lin Z."/>
            <person name="Chen P."/>
        </authorList>
    </citation>
    <scope>NUCLEOTIDE SEQUENCE [LARGE SCALE GENOMIC DNA]</scope>
    <source>
        <strain evidence="9 10">130</strain>
    </source>
</reference>
<evidence type="ECO:0000256" key="5">
    <source>
        <dbReference type="ARBA" id="ARBA00022989"/>
    </source>
</evidence>
<keyword evidence="6 7" id="KW-0472">Membrane</keyword>
<proteinExistence type="inferred from homology"/>
<name>A0A4Q4ZDK4_9ACTN</name>
<accession>A0A4Q4ZDK4</accession>
<dbReference type="GO" id="GO:0005886">
    <property type="term" value="C:plasma membrane"/>
    <property type="evidence" value="ECO:0007669"/>
    <property type="project" value="UniProtKB-SubCell"/>
</dbReference>
<gene>
    <name evidence="9" type="ORF">EKO23_10815</name>
</gene>
<dbReference type="PROSITE" id="PS50928">
    <property type="entry name" value="ABC_TM1"/>
    <property type="match status" value="1"/>
</dbReference>
<keyword evidence="10" id="KW-1185">Reference proteome</keyword>
<feature type="transmembrane region" description="Helical" evidence="7">
    <location>
        <begin position="120"/>
        <end position="145"/>
    </location>
</feature>
<feature type="transmembrane region" description="Helical" evidence="7">
    <location>
        <begin position="258"/>
        <end position="285"/>
    </location>
</feature>
<dbReference type="AlphaFoldDB" id="A0A4Q4ZDK4"/>
<dbReference type="InterPro" id="IPR035906">
    <property type="entry name" value="MetI-like_sf"/>
</dbReference>
<keyword evidence="5 7" id="KW-1133">Transmembrane helix</keyword>
<dbReference type="InterPro" id="IPR000515">
    <property type="entry name" value="MetI-like"/>
</dbReference>
<dbReference type="GO" id="GO:0055085">
    <property type="term" value="P:transmembrane transport"/>
    <property type="evidence" value="ECO:0007669"/>
    <property type="project" value="InterPro"/>
</dbReference>
<keyword evidence="3" id="KW-1003">Cell membrane</keyword>
<dbReference type="Pfam" id="PF19300">
    <property type="entry name" value="BPD_transp_1_N"/>
    <property type="match status" value="1"/>
</dbReference>
<evidence type="ECO:0000256" key="3">
    <source>
        <dbReference type="ARBA" id="ARBA00022475"/>
    </source>
</evidence>
<evidence type="ECO:0000256" key="1">
    <source>
        <dbReference type="ARBA" id="ARBA00004651"/>
    </source>
</evidence>
<feature type="transmembrane region" description="Helical" evidence="7">
    <location>
        <begin position="305"/>
        <end position="331"/>
    </location>
</feature>
<dbReference type="Proteomes" id="UP000295198">
    <property type="component" value="Unassembled WGS sequence"/>
</dbReference>
<dbReference type="EMBL" id="SDKM01000013">
    <property type="protein sequence ID" value="RYP86102.1"/>
    <property type="molecule type" value="Genomic_DNA"/>
</dbReference>
<comment type="caution">
    <text evidence="9">The sequence shown here is derived from an EMBL/GenBank/DDBJ whole genome shotgun (WGS) entry which is preliminary data.</text>
</comment>
<evidence type="ECO:0000256" key="6">
    <source>
        <dbReference type="ARBA" id="ARBA00023136"/>
    </source>
</evidence>
<evidence type="ECO:0000256" key="2">
    <source>
        <dbReference type="ARBA" id="ARBA00022448"/>
    </source>
</evidence>
<organism evidence="9 10">
    <name type="scientific">Nocardioides guangzhouensis</name>
    <dbReference type="NCBI Taxonomy" id="2497878"/>
    <lineage>
        <taxon>Bacteria</taxon>
        <taxon>Bacillati</taxon>
        <taxon>Actinomycetota</taxon>
        <taxon>Actinomycetes</taxon>
        <taxon>Propionibacteriales</taxon>
        <taxon>Nocardioidaceae</taxon>
        <taxon>Nocardioides</taxon>
    </lineage>
</organism>
<dbReference type="Pfam" id="PF00528">
    <property type="entry name" value="BPD_transp_1"/>
    <property type="match status" value="1"/>
</dbReference>
<keyword evidence="4 7" id="KW-0812">Transmembrane</keyword>
<dbReference type="RefSeq" id="WP_134717071.1">
    <property type="nucleotide sequence ID" value="NZ_SDKM01000013.1"/>
</dbReference>
<dbReference type="OrthoDB" id="147688at2"/>
<feature type="transmembrane region" description="Helical" evidence="7">
    <location>
        <begin position="200"/>
        <end position="221"/>
    </location>
</feature>
<dbReference type="SUPFAM" id="SSF161098">
    <property type="entry name" value="MetI-like"/>
    <property type="match status" value="1"/>
</dbReference>
<feature type="domain" description="ABC transmembrane type-1" evidence="8">
    <location>
        <begin position="118"/>
        <end position="328"/>
    </location>
</feature>
<feature type="transmembrane region" description="Helical" evidence="7">
    <location>
        <begin position="9"/>
        <end position="28"/>
    </location>
</feature>
<comment type="subcellular location">
    <subcellularLocation>
        <location evidence="1 7">Cell membrane</location>
        <topology evidence="1 7">Multi-pass membrane protein</topology>
    </subcellularLocation>
</comment>
<evidence type="ECO:0000313" key="10">
    <source>
        <dbReference type="Proteomes" id="UP000295198"/>
    </source>
</evidence>
<evidence type="ECO:0000313" key="9">
    <source>
        <dbReference type="EMBL" id="RYP86102.1"/>
    </source>
</evidence>
<feature type="transmembrane region" description="Helical" evidence="7">
    <location>
        <begin position="157"/>
        <end position="180"/>
    </location>
</feature>
<evidence type="ECO:0000256" key="7">
    <source>
        <dbReference type="RuleBase" id="RU363032"/>
    </source>
</evidence>
<keyword evidence="2 7" id="KW-0813">Transport</keyword>
<sequence>MTAYIIRRMFTGIIMLIVMSMVTFLLFFSSPVNPEDFACGKNCSPALKAQTKKALGYDEPVTTQWVKFAKGVFVGRDFPDDPALKESAPETIAECPAPCLGYSRTTNSTVTEQIKEAWPISLSLAITAFFMWMIGGIVFGVIAALRRGSIIDRGIVGASLVFYAFPTFFIGLFLYKFLAIKWEIVKIPEYVPISEGGVSVWFQGLLLPAFTLSLVYMAGYVRMTRAFVLESMGEDYLRTAKSKGLAPRKVLYKHSMRAALTPLVTMAGLDLAGLMGGAIITEQVFNYPGLGKLAVTATRNFDLPLVVGIVLVLAAVVIVANLVVDLLYAVIDPRVRVG</sequence>